<accession>A0A8D7APJ8</accession>
<dbReference type="EMBL" id="HG996468">
    <property type="protein sequence ID" value="CAG1851686.1"/>
    <property type="molecule type" value="Genomic_DNA"/>
</dbReference>
<organism evidence="1">
    <name type="scientific">Musa acuminata subsp. malaccensis</name>
    <name type="common">Wild banana</name>
    <name type="synonym">Musa malaccensis</name>
    <dbReference type="NCBI Taxonomy" id="214687"/>
    <lineage>
        <taxon>Eukaryota</taxon>
        <taxon>Viridiplantae</taxon>
        <taxon>Streptophyta</taxon>
        <taxon>Embryophyta</taxon>
        <taxon>Tracheophyta</taxon>
        <taxon>Spermatophyta</taxon>
        <taxon>Magnoliopsida</taxon>
        <taxon>Liliopsida</taxon>
        <taxon>Zingiberales</taxon>
        <taxon>Musaceae</taxon>
        <taxon>Musa</taxon>
    </lineage>
</organism>
<proteinExistence type="predicted"/>
<sequence length="108" mass="11640">MLQFLQRWIYLAHAYCFPIVKHIPQFVCVGLAEVELGDMAGGVVAGHTSPPTAVFAGPRRKPVVGVVHIRFDGEESSPLAFHATAADSLHLDMILIAEAMAETAGDEK</sequence>
<evidence type="ECO:0000313" key="1">
    <source>
        <dbReference type="EMBL" id="CAG1851686.1"/>
    </source>
</evidence>
<reference evidence="1" key="1">
    <citation type="submission" date="2021-03" db="EMBL/GenBank/DDBJ databases">
        <authorList>
            <consortium name="Genoscope - CEA"/>
            <person name="William W."/>
        </authorList>
    </citation>
    <scope>NUCLEOTIDE SEQUENCE</scope>
    <source>
        <strain evidence="1">Doubled-haploid Pahang</strain>
    </source>
</reference>
<protein>
    <submittedName>
        <fullName evidence="1">(wild Malaysian banana) hypothetical protein</fullName>
    </submittedName>
</protein>
<dbReference type="AlphaFoldDB" id="A0A8D7APJ8"/>
<gene>
    <name evidence="1" type="ORF">GSMUA_188800.1</name>
</gene>
<name>A0A8D7APJ8_MUSAM</name>